<keyword evidence="1" id="KW-1133">Transmembrane helix</keyword>
<proteinExistence type="predicted"/>
<dbReference type="EMBL" id="MG600029">
    <property type="protein sequence ID" value="AVM87584.1"/>
    <property type="molecule type" value="Genomic_RNA"/>
</dbReference>
<feature type="transmembrane region" description="Helical" evidence="1">
    <location>
        <begin position="638"/>
        <end position="659"/>
    </location>
</feature>
<keyword evidence="1" id="KW-0472">Membrane</keyword>
<protein>
    <submittedName>
        <fullName evidence="2">Putative glycoprotein</fullName>
    </submittedName>
</protein>
<accession>A0A2P1GNR0</accession>
<sequence length="675" mass="76345">MILIFFLFPLAYANFKNHDVCGPGVLARVCQVGCHELADNWAYETSLLKDTGYCKLKVGIVNSTTPLEDIITSGYYFPIKLYNNNSQDLTGHLKSLTSLNFSNPQYQNTSGKCRIRYIQNITFNTDERTIFVPISEFANVTQPAQNKLTRLVTISDFALTHVDVYINTSTCNSSADNYQLFGYNVTNLFNLKKHSISSIRNDTEHYYISFLKNGLGVVLGWSLTGSGNQTYVVHNNCTHKLYGSLSQYIKYLTVPKHHISYNTARGVSTPYNQPLKAYQNCMLYKQKQIGYFRLLNAIMYYNASVNCPYTGGYGSYCPKETHRCFTNAYESYFGDIYKFYLLRAHSCISSYTTLPPPPGYLKCLQNFTSTWSLAGLPQYSVHSIDSCLHPILNNQVLNVILLSVITEQIKPDGFFQYLDKYTNGSALSYDLNDIYAKPADTTGYIPFVAYLLSWYQYLCDTSAFEQVYKFVDRVCNFQVEVKANHVYLPFCYILSGNLLAFSEWYNKREVPPEFLELLDSLAKLNTTNTNFTLCNATSNNLCLKSPFKIQAANYDVVRVSFFGATQMKIVIKSNHSIKGCQVDGDFCVYIADRSKLFILGTNYSLPHPTVVPSTTVPPTTGSTVPSTTIATPSQTCNYWPSIAVTISIMVVLFAVIRICGRVPNLVKQRIRHLMK</sequence>
<organism evidence="2">
    <name type="scientific">Guangdong chinese water snake torovirus</name>
    <dbReference type="NCBI Taxonomy" id="2116383"/>
    <lineage>
        <taxon>Viruses</taxon>
        <taxon>Riboviria</taxon>
        <taxon>Orthornavirae</taxon>
        <taxon>Pisuviricota</taxon>
        <taxon>Pisoniviricetes</taxon>
        <taxon>Nidovirales</taxon>
        <taxon>Tornidovirineae</taxon>
        <taxon>Tobaniviridae</taxon>
        <taxon>Torovirinae</taxon>
        <taxon>Torovirus</taxon>
    </lineage>
</organism>
<name>A0A2P1GNR0_9NIDO</name>
<evidence type="ECO:0000313" key="2">
    <source>
        <dbReference type="EMBL" id="AVM87584.1"/>
    </source>
</evidence>
<keyword evidence="1" id="KW-0812">Transmembrane</keyword>
<reference evidence="2" key="1">
    <citation type="journal article" date="2018" name="Nature">
        <title>The evolutionary history of vertebrate RNA viruses.</title>
        <authorList>
            <person name="Shi M."/>
            <person name="Lin X.D."/>
            <person name="Chen X."/>
            <person name="Tian J.H."/>
            <person name="Chen L.J."/>
            <person name="Li K."/>
            <person name="Wang W."/>
            <person name="Eden J.S."/>
            <person name="Shen J.J."/>
            <person name="Liu L."/>
            <person name="Holmes E.C."/>
            <person name="Zhang Y.Z."/>
        </authorList>
    </citation>
    <scope>NUCLEOTIDE SEQUENCE</scope>
    <source>
        <strain evidence="2">LPSF20552</strain>
    </source>
</reference>
<evidence type="ECO:0000256" key="1">
    <source>
        <dbReference type="SAM" id="Phobius"/>
    </source>
</evidence>